<dbReference type="PANTHER" id="PTHR12001">
    <property type="entry name" value="GERANYLGERANYL PYROPHOSPHATE SYNTHASE"/>
    <property type="match status" value="1"/>
</dbReference>
<evidence type="ECO:0008006" key="9">
    <source>
        <dbReference type="Google" id="ProtNLM"/>
    </source>
</evidence>
<dbReference type="InterPro" id="IPR008949">
    <property type="entry name" value="Isoprenoid_synthase_dom_sf"/>
</dbReference>
<dbReference type="GO" id="GO:0004659">
    <property type="term" value="F:prenyltransferase activity"/>
    <property type="evidence" value="ECO:0007669"/>
    <property type="project" value="InterPro"/>
</dbReference>
<protein>
    <recommendedName>
        <fullName evidence="9">Polyprenyl synthetase</fullName>
    </recommendedName>
</protein>
<dbReference type="Proteomes" id="UP000322530">
    <property type="component" value="Unassembled WGS sequence"/>
</dbReference>
<reference evidence="7 8" key="1">
    <citation type="submission" date="2019-01" db="EMBL/GenBank/DDBJ databases">
        <title>Draft genome sequence of Dictyobacter sp. Uno17.</title>
        <authorList>
            <person name="Wang C.M."/>
            <person name="Zheng Y."/>
            <person name="Sakai Y."/>
            <person name="Abe K."/>
            <person name="Yokota A."/>
            <person name="Yabe S."/>
        </authorList>
    </citation>
    <scope>NUCLEOTIDE SEQUENCE [LARGE SCALE GENOMIC DNA]</scope>
    <source>
        <strain evidence="7 8">Uno17</strain>
    </source>
</reference>
<dbReference type="GO" id="GO:0008299">
    <property type="term" value="P:isoprenoid biosynthetic process"/>
    <property type="evidence" value="ECO:0007669"/>
    <property type="project" value="InterPro"/>
</dbReference>
<name>A0A5A5TE88_9CHLR</name>
<comment type="cofactor">
    <cofactor evidence="1">
        <name>Mg(2+)</name>
        <dbReference type="ChEBI" id="CHEBI:18420"/>
    </cofactor>
</comment>
<dbReference type="RefSeq" id="WP_172632144.1">
    <property type="nucleotide sequence ID" value="NZ_BIXY01000045.1"/>
</dbReference>
<dbReference type="Pfam" id="PF00348">
    <property type="entry name" value="polyprenyl_synt"/>
    <property type="match status" value="1"/>
</dbReference>
<comment type="similarity">
    <text evidence="2 6">Belongs to the FPP/GGPP synthase family.</text>
</comment>
<dbReference type="Gene3D" id="1.10.600.10">
    <property type="entry name" value="Farnesyl Diphosphate Synthase"/>
    <property type="match status" value="1"/>
</dbReference>
<evidence type="ECO:0000256" key="2">
    <source>
        <dbReference type="ARBA" id="ARBA00006706"/>
    </source>
</evidence>
<evidence type="ECO:0000313" key="7">
    <source>
        <dbReference type="EMBL" id="GCF09558.1"/>
    </source>
</evidence>
<organism evidence="7 8">
    <name type="scientific">Dictyobacter arantiisoli</name>
    <dbReference type="NCBI Taxonomy" id="2014874"/>
    <lineage>
        <taxon>Bacteria</taxon>
        <taxon>Bacillati</taxon>
        <taxon>Chloroflexota</taxon>
        <taxon>Ktedonobacteria</taxon>
        <taxon>Ktedonobacterales</taxon>
        <taxon>Dictyobacteraceae</taxon>
        <taxon>Dictyobacter</taxon>
    </lineage>
</organism>
<evidence type="ECO:0000256" key="4">
    <source>
        <dbReference type="ARBA" id="ARBA00022723"/>
    </source>
</evidence>
<evidence type="ECO:0000256" key="5">
    <source>
        <dbReference type="ARBA" id="ARBA00022842"/>
    </source>
</evidence>
<proteinExistence type="inferred from homology"/>
<dbReference type="CDD" id="cd00867">
    <property type="entry name" value="Trans_IPPS"/>
    <property type="match status" value="1"/>
</dbReference>
<keyword evidence="5" id="KW-0460">Magnesium</keyword>
<evidence type="ECO:0000256" key="6">
    <source>
        <dbReference type="RuleBase" id="RU004466"/>
    </source>
</evidence>
<keyword evidence="8" id="KW-1185">Reference proteome</keyword>
<comment type="caution">
    <text evidence="7">The sequence shown here is derived from an EMBL/GenBank/DDBJ whole genome shotgun (WGS) entry which is preliminary data.</text>
</comment>
<gene>
    <name evidence="7" type="ORF">KDI_31220</name>
</gene>
<evidence type="ECO:0000313" key="8">
    <source>
        <dbReference type="Proteomes" id="UP000322530"/>
    </source>
</evidence>
<dbReference type="AlphaFoldDB" id="A0A5A5TE88"/>
<dbReference type="EMBL" id="BIXY01000045">
    <property type="protein sequence ID" value="GCF09558.1"/>
    <property type="molecule type" value="Genomic_DNA"/>
</dbReference>
<dbReference type="PANTHER" id="PTHR12001:SF69">
    <property type="entry name" value="ALL TRANS-POLYPRENYL-DIPHOSPHATE SYNTHASE PDSS1"/>
    <property type="match status" value="1"/>
</dbReference>
<accession>A0A5A5TE88</accession>
<keyword evidence="3 6" id="KW-0808">Transferase</keyword>
<dbReference type="InterPro" id="IPR000092">
    <property type="entry name" value="Polyprenyl_synt"/>
</dbReference>
<dbReference type="GO" id="GO:0046872">
    <property type="term" value="F:metal ion binding"/>
    <property type="evidence" value="ECO:0007669"/>
    <property type="project" value="UniProtKB-KW"/>
</dbReference>
<dbReference type="SUPFAM" id="SSF48576">
    <property type="entry name" value="Terpenoid synthases"/>
    <property type="match status" value="1"/>
</dbReference>
<evidence type="ECO:0000256" key="3">
    <source>
        <dbReference type="ARBA" id="ARBA00022679"/>
    </source>
</evidence>
<sequence>MRSHISPFQEVQTFLRQEFRNVLPHIFATEREQRAIEIALSAPGKLFYEQSDKNVSGIWSLLPYLLACDLSALAPLATVTMVYARMALAVESLLCALDIMDDIEDGDESEIIQLFGRQGALDIALRLQMVVCPALLHSLQELFVPESMIFRLQQQVSMSVLSAAGGQHLDLLSERQTFTETSESFYIQMVAAKSGALASCACSLAALSSGIEQEEQLQLVARLGTLLGIWQQIRNDSRDYQQPAQKSDILRGKKTLPVIIAHQLTSSDLPAAELTQHVLRRCQTREHYFQQQVYTSIQNIEDSTGKQFSSALRLLLGVPLKNN</sequence>
<evidence type="ECO:0000256" key="1">
    <source>
        <dbReference type="ARBA" id="ARBA00001946"/>
    </source>
</evidence>
<keyword evidence="4" id="KW-0479">Metal-binding</keyword>